<dbReference type="GO" id="GO:0005829">
    <property type="term" value="C:cytosol"/>
    <property type="evidence" value="ECO:0007669"/>
    <property type="project" value="TreeGrafter"/>
</dbReference>
<dbReference type="GO" id="GO:0051228">
    <property type="term" value="P:mitotic spindle disassembly"/>
    <property type="evidence" value="ECO:0007669"/>
    <property type="project" value="TreeGrafter"/>
</dbReference>
<dbReference type="GO" id="GO:0034098">
    <property type="term" value="C:VCP-NPL4-UFD1 AAA ATPase complex"/>
    <property type="evidence" value="ECO:0007669"/>
    <property type="project" value="TreeGrafter"/>
</dbReference>
<dbReference type="PANTHER" id="PTHR23077:SF200">
    <property type="entry name" value="CELL DIVISION CONTROL PROTEIN 48 HOMOLOG E"/>
    <property type="match status" value="1"/>
</dbReference>
<comment type="caution">
    <text evidence="1">The sequence shown here is derived from an EMBL/GenBank/DDBJ whole genome shotgun (WGS) entry which is preliminary data.</text>
</comment>
<dbReference type="GO" id="GO:0097352">
    <property type="term" value="P:autophagosome maturation"/>
    <property type="evidence" value="ECO:0007669"/>
    <property type="project" value="TreeGrafter"/>
</dbReference>
<dbReference type="PANTHER" id="PTHR23077">
    <property type="entry name" value="AAA-FAMILY ATPASE"/>
    <property type="match status" value="1"/>
</dbReference>
<dbReference type="Gene3D" id="6.10.20.150">
    <property type="match status" value="1"/>
</dbReference>
<dbReference type="AlphaFoldDB" id="A0A5N5JCE3"/>
<dbReference type="GO" id="GO:0005634">
    <property type="term" value="C:nucleus"/>
    <property type="evidence" value="ECO:0007669"/>
    <property type="project" value="TreeGrafter"/>
</dbReference>
<protein>
    <recommendedName>
        <fullName evidence="3">AAA ATPase AAA+ lid domain-containing protein</fullName>
    </recommendedName>
</protein>
<organism evidence="1 2">
    <name type="scientific">Salix brachista</name>
    <dbReference type="NCBI Taxonomy" id="2182728"/>
    <lineage>
        <taxon>Eukaryota</taxon>
        <taxon>Viridiplantae</taxon>
        <taxon>Streptophyta</taxon>
        <taxon>Embryophyta</taxon>
        <taxon>Tracheophyta</taxon>
        <taxon>Spermatophyta</taxon>
        <taxon>Magnoliopsida</taxon>
        <taxon>eudicotyledons</taxon>
        <taxon>Gunneridae</taxon>
        <taxon>Pentapetalae</taxon>
        <taxon>rosids</taxon>
        <taxon>fabids</taxon>
        <taxon>Malpighiales</taxon>
        <taxon>Salicaceae</taxon>
        <taxon>Saliceae</taxon>
        <taxon>Salix</taxon>
    </lineage>
</organism>
<dbReference type="GO" id="GO:0030970">
    <property type="term" value="P:retrograde protein transport, ER to cytosol"/>
    <property type="evidence" value="ECO:0007669"/>
    <property type="project" value="TreeGrafter"/>
</dbReference>
<name>A0A5N5JCE3_9ROSI</name>
<dbReference type="GO" id="GO:0016887">
    <property type="term" value="F:ATP hydrolysis activity"/>
    <property type="evidence" value="ECO:0007669"/>
    <property type="project" value="TreeGrafter"/>
</dbReference>
<dbReference type="Proteomes" id="UP000326939">
    <property type="component" value="Chromosome 17"/>
</dbReference>
<dbReference type="EMBL" id="VDCV01000017">
    <property type="protein sequence ID" value="KAB5516552.1"/>
    <property type="molecule type" value="Genomic_DNA"/>
</dbReference>
<evidence type="ECO:0000313" key="2">
    <source>
        <dbReference type="Proteomes" id="UP000326939"/>
    </source>
</evidence>
<gene>
    <name evidence="1" type="ORF">DKX38_027200</name>
</gene>
<proteinExistence type="predicted"/>
<evidence type="ECO:0008006" key="3">
    <source>
        <dbReference type="Google" id="ProtNLM"/>
    </source>
</evidence>
<evidence type="ECO:0000313" key="1">
    <source>
        <dbReference type="EMBL" id="KAB5516552.1"/>
    </source>
</evidence>
<reference evidence="2" key="1">
    <citation type="journal article" date="2019" name="Gigascience">
        <title>De novo genome assembly of the endangered Acer yangbiense, a plant species with extremely small populations endemic to Yunnan Province, China.</title>
        <authorList>
            <person name="Yang J."/>
            <person name="Wariss H.M."/>
            <person name="Tao L."/>
            <person name="Zhang R."/>
            <person name="Yun Q."/>
            <person name="Hollingsworth P."/>
            <person name="Dao Z."/>
            <person name="Luo G."/>
            <person name="Guo H."/>
            <person name="Ma Y."/>
            <person name="Sun W."/>
        </authorList>
    </citation>
    <scope>NUCLEOTIDE SEQUENCE [LARGE SCALE GENOMIC DNA]</scope>
    <source>
        <strain evidence="2">cv. br00</strain>
    </source>
</reference>
<dbReference type="GO" id="GO:0031593">
    <property type="term" value="F:polyubiquitin modification-dependent protein binding"/>
    <property type="evidence" value="ECO:0007669"/>
    <property type="project" value="TreeGrafter"/>
</dbReference>
<keyword evidence="2" id="KW-1185">Reference proteome</keyword>
<dbReference type="InterPro" id="IPR050168">
    <property type="entry name" value="AAA_ATPase_domain"/>
</dbReference>
<accession>A0A5N5JCE3</accession>
<sequence>MRPDRPDHLNYIPLPDESSRLQIFKACFRKSPVSKDARQAHTLKVSGADITEISQRACKYAIRDDVEKDIKRKIEGMEDSMEEGMAEIKVSHFEESMRYSQVSDVFSNFAAIQRFWF</sequence>